<protein>
    <submittedName>
        <fullName evidence="6">Predicted phospholipase, patatin/cPLA2 family</fullName>
    </submittedName>
</protein>
<dbReference type="CDD" id="cd07208">
    <property type="entry name" value="Pat_hypo_Ecoli_yjju_like"/>
    <property type="match status" value="1"/>
</dbReference>
<evidence type="ECO:0000256" key="4">
    <source>
        <dbReference type="PROSITE-ProRule" id="PRU01161"/>
    </source>
</evidence>
<dbReference type="InterPro" id="IPR045943">
    <property type="entry name" value="DUF6363"/>
</dbReference>
<evidence type="ECO:0000313" key="7">
    <source>
        <dbReference type="Proteomes" id="UP000243406"/>
    </source>
</evidence>
<evidence type="ECO:0000256" key="3">
    <source>
        <dbReference type="ARBA" id="ARBA00023098"/>
    </source>
</evidence>
<feature type="short sequence motif" description="DGA/G" evidence="4">
    <location>
        <begin position="162"/>
        <end position="164"/>
    </location>
</feature>
<feature type="domain" description="PNPLA" evidence="5">
    <location>
        <begin position="6"/>
        <end position="175"/>
    </location>
</feature>
<evidence type="ECO:0000256" key="1">
    <source>
        <dbReference type="ARBA" id="ARBA00022801"/>
    </source>
</evidence>
<keyword evidence="3 4" id="KW-0443">Lipid metabolism</keyword>
<feature type="short sequence motif" description="GXSXG" evidence="4">
    <location>
        <begin position="37"/>
        <end position="41"/>
    </location>
</feature>
<dbReference type="Gene3D" id="3.40.1090.10">
    <property type="entry name" value="Cytosolic phospholipase A2 catalytic domain"/>
    <property type="match status" value="1"/>
</dbReference>
<evidence type="ECO:0000313" key="6">
    <source>
        <dbReference type="EMBL" id="SKB50212.1"/>
    </source>
</evidence>
<dbReference type="Proteomes" id="UP000243406">
    <property type="component" value="Unassembled WGS sequence"/>
</dbReference>
<name>A0A1T5BS71_9FIRM</name>
<keyword evidence="1 4" id="KW-0378">Hydrolase</keyword>
<keyword evidence="7" id="KW-1185">Reference proteome</keyword>
<dbReference type="InterPro" id="IPR016035">
    <property type="entry name" value="Acyl_Trfase/lysoPLipase"/>
</dbReference>
<dbReference type="InterPro" id="IPR050301">
    <property type="entry name" value="NTE"/>
</dbReference>
<evidence type="ECO:0000256" key="2">
    <source>
        <dbReference type="ARBA" id="ARBA00022963"/>
    </source>
</evidence>
<keyword evidence="2 4" id="KW-0442">Lipid degradation</keyword>
<feature type="active site" description="Nucleophile" evidence="4">
    <location>
        <position position="39"/>
    </location>
</feature>
<dbReference type="RefSeq" id="WP_079589663.1">
    <property type="nucleotide sequence ID" value="NZ_FUYN01000003.1"/>
</dbReference>
<gene>
    <name evidence="6" type="ORF">SAMN02745120_1843</name>
</gene>
<dbReference type="AlphaFoldDB" id="A0A1T5BS71"/>
<dbReference type="Pfam" id="PF19890">
    <property type="entry name" value="DUF6363"/>
    <property type="match status" value="1"/>
</dbReference>
<feature type="active site" description="Proton acceptor" evidence="4">
    <location>
        <position position="162"/>
    </location>
</feature>
<organism evidence="6 7">
    <name type="scientific">Acetoanaerobium noterae</name>
    <dbReference type="NCBI Taxonomy" id="745369"/>
    <lineage>
        <taxon>Bacteria</taxon>
        <taxon>Bacillati</taxon>
        <taxon>Bacillota</taxon>
        <taxon>Clostridia</taxon>
        <taxon>Peptostreptococcales</taxon>
        <taxon>Filifactoraceae</taxon>
        <taxon>Acetoanaerobium</taxon>
    </lineage>
</organism>
<dbReference type="SUPFAM" id="SSF52151">
    <property type="entry name" value="FabD/lysophospholipase-like"/>
    <property type="match status" value="1"/>
</dbReference>
<dbReference type="OrthoDB" id="9802424at2"/>
<dbReference type="InterPro" id="IPR002641">
    <property type="entry name" value="PNPLA_dom"/>
</dbReference>
<dbReference type="Pfam" id="PF01734">
    <property type="entry name" value="Patatin"/>
    <property type="match status" value="1"/>
</dbReference>
<proteinExistence type="predicted"/>
<dbReference type="PANTHER" id="PTHR14226:SF25">
    <property type="entry name" value="PHOSPHOESTERASE"/>
    <property type="match status" value="1"/>
</dbReference>
<reference evidence="7" key="1">
    <citation type="submission" date="2017-02" db="EMBL/GenBank/DDBJ databases">
        <authorList>
            <person name="Varghese N."/>
            <person name="Submissions S."/>
        </authorList>
    </citation>
    <scope>NUCLEOTIDE SEQUENCE [LARGE SCALE GENOMIC DNA]</scope>
    <source>
        <strain evidence="7">ATCC 35199</strain>
    </source>
</reference>
<feature type="short sequence motif" description="GXGXXG" evidence="4">
    <location>
        <begin position="10"/>
        <end position="15"/>
    </location>
</feature>
<dbReference type="PANTHER" id="PTHR14226">
    <property type="entry name" value="NEUROPATHY TARGET ESTERASE/SWISS CHEESE D.MELANOGASTER"/>
    <property type="match status" value="1"/>
</dbReference>
<accession>A0A1T5BS71</accession>
<dbReference type="EMBL" id="FUYN01000003">
    <property type="protein sequence ID" value="SKB50212.1"/>
    <property type="molecule type" value="Genomic_DNA"/>
</dbReference>
<sequence>MKDIGLVLEGGGMRGIYTAGVLDFFMDKNFYLPYVIGVSAGACQGVSYVSRQRGRGKNAILNHIENPRYISKRNLVFKRSIMDMDFLFDEIPNKYELFDYDTFFENEQKCILVGTSCKTGQALYFDAKKDKSKQFVLDTCRASSSLPFVTPIVDVRGEPVLDGGIADSIPIKKAIADGNKKNIIVLTRGREYRKKPSNTAFISKKVYKNFPKLQETISSRYRVYNETLDYIESLEEQGEVFVIRPRRKVEIDRMERNKSKLADFYKTGYEDAHDIWADLSDWMSKIK</sequence>
<dbReference type="InterPro" id="IPR037483">
    <property type="entry name" value="YjjU-like"/>
</dbReference>
<dbReference type="GO" id="GO:0016787">
    <property type="term" value="F:hydrolase activity"/>
    <property type="evidence" value="ECO:0007669"/>
    <property type="project" value="UniProtKB-UniRule"/>
</dbReference>
<evidence type="ECO:0000259" key="5">
    <source>
        <dbReference type="PROSITE" id="PS51635"/>
    </source>
</evidence>
<dbReference type="GO" id="GO:0016042">
    <property type="term" value="P:lipid catabolic process"/>
    <property type="evidence" value="ECO:0007669"/>
    <property type="project" value="UniProtKB-UniRule"/>
</dbReference>
<dbReference type="PROSITE" id="PS51635">
    <property type="entry name" value="PNPLA"/>
    <property type="match status" value="1"/>
</dbReference>